<evidence type="ECO:0000313" key="9">
    <source>
        <dbReference type="Proteomes" id="UP000030351"/>
    </source>
</evidence>
<accession>A0A0A3ZC21</accession>
<evidence type="ECO:0000256" key="4">
    <source>
        <dbReference type="ARBA" id="ARBA00023125"/>
    </source>
</evidence>
<feature type="region of interest" description="Disordered" evidence="7">
    <location>
        <begin position="1"/>
        <end position="27"/>
    </location>
</feature>
<dbReference type="InterPro" id="IPR019661">
    <property type="entry name" value="RepA2"/>
</dbReference>
<keyword evidence="9" id="KW-1185">Reference proteome</keyword>
<evidence type="ECO:0000256" key="5">
    <source>
        <dbReference type="ARBA" id="ARBA00023163"/>
    </source>
</evidence>
<gene>
    <name evidence="8" type="ORF">NG99_03940</name>
</gene>
<organism evidence="8 9">
    <name type="scientific">Erwinia typographi</name>
    <dbReference type="NCBI Taxonomy" id="371042"/>
    <lineage>
        <taxon>Bacteria</taxon>
        <taxon>Pseudomonadati</taxon>
        <taxon>Pseudomonadota</taxon>
        <taxon>Gammaproteobacteria</taxon>
        <taxon>Enterobacterales</taxon>
        <taxon>Erwiniaceae</taxon>
        <taxon>Erwinia</taxon>
    </lineage>
</organism>
<evidence type="ECO:0000256" key="6">
    <source>
        <dbReference type="ARBA" id="ARBA00031853"/>
    </source>
</evidence>
<evidence type="ECO:0000313" key="8">
    <source>
        <dbReference type="EMBL" id="KGT95354.1"/>
    </source>
</evidence>
<evidence type="ECO:0000256" key="3">
    <source>
        <dbReference type="ARBA" id="ARBA00023015"/>
    </source>
</evidence>
<dbReference type="GO" id="GO:0006276">
    <property type="term" value="P:plasmid maintenance"/>
    <property type="evidence" value="ECO:0007669"/>
    <property type="project" value="UniProtKB-KW"/>
</dbReference>
<dbReference type="STRING" id="371042.NG99_03940"/>
<name>A0A0A3ZC21_9GAMM</name>
<evidence type="ECO:0000256" key="1">
    <source>
        <dbReference type="ARBA" id="ARBA00022491"/>
    </source>
</evidence>
<dbReference type="AlphaFoldDB" id="A0A0A3ZC21"/>
<dbReference type="GO" id="GO:0003677">
    <property type="term" value="F:DNA binding"/>
    <property type="evidence" value="ECO:0007669"/>
    <property type="project" value="UniProtKB-KW"/>
</dbReference>
<protein>
    <recommendedName>
        <fullName evidence="6">Protein CopB</fullName>
    </recommendedName>
</protein>
<evidence type="ECO:0000256" key="7">
    <source>
        <dbReference type="SAM" id="MobiDB-lite"/>
    </source>
</evidence>
<keyword evidence="2" id="KW-0615">Plasmid copy control</keyword>
<keyword evidence="3" id="KW-0805">Transcription regulation</keyword>
<sequence length="90" mass="10079">MTQQSAPSLTHGKRSKKRDKPMSGVERQQALIARRKETHSELRLYITKPVKAMLQDLCKAEGLTQNAMVEMLIVAASNNADNDERGNVKD</sequence>
<dbReference type="Pfam" id="PF10723">
    <property type="entry name" value="RepB-RCR_reg"/>
    <property type="match status" value="1"/>
</dbReference>
<evidence type="ECO:0000256" key="2">
    <source>
        <dbReference type="ARBA" id="ARBA00022689"/>
    </source>
</evidence>
<reference evidence="8 9" key="1">
    <citation type="submission" date="2014-10" db="EMBL/GenBank/DDBJ databases">
        <title>Genome sequence of Erwinia typographi M043b.</title>
        <authorList>
            <person name="Chan K.-G."/>
            <person name="Tan W.-S."/>
        </authorList>
    </citation>
    <scope>NUCLEOTIDE SEQUENCE [LARGE SCALE GENOMIC DNA]</scope>
    <source>
        <strain evidence="8 9">M043b</strain>
    </source>
</reference>
<dbReference type="RefSeq" id="WP_034888640.1">
    <property type="nucleotide sequence ID" value="NZ_JRUQ01000017.1"/>
</dbReference>
<keyword evidence="1" id="KW-0678">Repressor</keyword>
<dbReference type="OrthoDB" id="6506470at2"/>
<keyword evidence="4" id="KW-0238">DNA-binding</keyword>
<dbReference type="Proteomes" id="UP000030351">
    <property type="component" value="Unassembled WGS sequence"/>
</dbReference>
<keyword evidence="5" id="KW-0804">Transcription</keyword>
<comment type="caution">
    <text evidence="8">The sequence shown here is derived from an EMBL/GenBank/DDBJ whole genome shotgun (WGS) entry which is preliminary data.</text>
</comment>
<dbReference type="EMBL" id="JRUQ01000017">
    <property type="protein sequence ID" value="KGT95354.1"/>
    <property type="molecule type" value="Genomic_DNA"/>
</dbReference>
<proteinExistence type="predicted"/>